<dbReference type="Proteomes" id="UP000479710">
    <property type="component" value="Unassembled WGS sequence"/>
</dbReference>
<dbReference type="AlphaFoldDB" id="A0A6G1E4Y8"/>
<feature type="compositionally biased region" description="Gly residues" evidence="1">
    <location>
        <begin position="85"/>
        <end position="95"/>
    </location>
</feature>
<dbReference type="EMBL" id="SPHZ02000005">
    <property type="protein sequence ID" value="KAF0919552.1"/>
    <property type="molecule type" value="Genomic_DNA"/>
</dbReference>
<comment type="caution">
    <text evidence="2">The sequence shown here is derived from an EMBL/GenBank/DDBJ whole genome shotgun (WGS) entry which is preliminary data.</text>
</comment>
<protein>
    <submittedName>
        <fullName evidence="2">Uncharacterized protein</fullName>
    </submittedName>
</protein>
<accession>A0A6G1E4Y8</accession>
<feature type="compositionally biased region" description="Basic residues" evidence="1">
    <location>
        <begin position="98"/>
        <end position="109"/>
    </location>
</feature>
<proteinExistence type="predicted"/>
<sequence>MAIAGRCLRRVESIGAVVAGFEMGIAAGELRRRRWQRGSGDVDGAEPVVGCYGSSGGGTFGEWRWPESETKLAARWLGAPVEIDGGGGFNSGGMERGWRHRGGGKRRGQRRTDGPLGRGES</sequence>
<keyword evidence="3" id="KW-1185">Reference proteome</keyword>
<feature type="region of interest" description="Disordered" evidence="1">
    <location>
        <begin position="85"/>
        <end position="121"/>
    </location>
</feature>
<gene>
    <name evidence="2" type="ORF">E2562_029778</name>
</gene>
<evidence type="ECO:0000256" key="1">
    <source>
        <dbReference type="SAM" id="MobiDB-lite"/>
    </source>
</evidence>
<evidence type="ECO:0000313" key="3">
    <source>
        <dbReference type="Proteomes" id="UP000479710"/>
    </source>
</evidence>
<name>A0A6G1E4Y8_9ORYZ</name>
<evidence type="ECO:0000313" key="2">
    <source>
        <dbReference type="EMBL" id="KAF0919552.1"/>
    </source>
</evidence>
<organism evidence="2 3">
    <name type="scientific">Oryza meyeriana var. granulata</name>
    <dbReference type="NCBI Taxonomy" id="110450"/>
    <lineage>
        <taxon>Eukaryota</taxon>
        <taxon>Viridiplantae</taxon>
        <taxon>Streptophyta</taxon>
        <taxon>Embryophyta</taxon>
        <taxon>Tracheophyta</taxon>
        <taxon>Spermatophyta</taxon>
        <taxon>Magnoliopsida</taxon>
        <taxon>Liliopsida</taxon>
        <taxon>Poales</taxon>
        <taxon>Poaceae</taxon>
        <taxon>BOP clade</taxon>
        <taxon>Oryzoideae</taxon>
        <taxon>Oryzeae</taxon>
        <taxon>Oryzinae</taxon>
        <taxon>Oryza</taxon>
        <taxon>Oryza meyeriana</taxon>
    </lineage>
</organism>
<reference evidence="2 3" key="1">
    <citation type="submission" date="2019-11" db="EMBL/GenBank/DDBJ databases">
        <title>Whole genome sequence of Oryza granulata.</title>
        <authorList>
            <person name="Li W."/>
        </authorList>
    </citation>
    <scope>NUCLEOTIDE SEQUENCE [LARGE SCALE GENOMIC DNA]</scope>
    <source>
        <strain evidence="3">cv. Menghai</strain>
        <tissue evidence="2">Leaf</tissue>
    </source>
</reference>